<sequence>MDASQDHLVSDVVIEPFEFTAAAKSECKLAEDDLDTSSGCGFESKSLLTESTASTSIDFDRETVVSISNYQLSTVQSELNGFTEESISAAKSPMLQETRTPINGGSRLDQVADRIFAAISPSGDTKLNHLACVAHVRDRIRAVTGHEKILVFNCQDPDQSINQIFQQVVDCCFDLCGTPDLESMIAFCEVFYDWLALDPRHTVLFHAESAAALQRLLILLYSYACFCDSLERKNIKISRCIKEYISAYPNGSVRPSVAFLRYAEYMSLFSPYRRMGLLRATMSIHCMAVFNLPLFAESCVRVFFKFYSYSPLRPIYTTATCKVNGKPNNQLVIQFCEAPIMLRGDVVLVCYRLCERKFARQRLFRLNFNSCEAYNDVLTFPHDVFDELYEATPGTFKVDLHLSKCPDVNPRRTNCYVEYTQKTLARQSALRSTTTPLSSLNIIEQGNPSDMELRLADSLEDLAVGNHNAPLPCKRRSHEGLQSFRTKNFSQHLASKKTSFGTPCSGKWNFDASLAKSRLKTAINAAPERPPPPKILGSSCLPRADDGCSLSLNASTHSRESVDSGASFPSHLSATSSNGPERLSNCRDNQRVCSNTLMPPPKTSLLPRIFGKFKVAHQAKTVAFKNPKMAESAGSTRAPIEVMELDDLDSEEQMEMSEAWDEEEEALRRSDFETKFTRLCRLLKTPAGVRGVPTKFFGPPEKARRTMERASATGRFLQTSERSTPTIPEEDEED</sequence>
<dbReference type="SMART" id="SM01326">
    <property type="entry name" value="PTEN_C2"/>
    <property type="match status" value="1"/>
</dbReference>
<dbReference type="Gene3D" id="2.60.40.1110">
    <property type="match status" value="1"/>
</dbReference>
<dbReference type="AlphaFoldDB" id="A0A0V0J5P0"/>
<feature type="compositionally biased region" description="Polar residues" evidence="1">
    <location>
        <begin position="570"/>
        <end position="579"/>
    </location>
</feature>
<feature type="region of interest" description="Disordered" evidence="1">
    <location>
        <begin position="690"/>
        <end position="734"/>
    </location>
</feature>
<dbReference type="InterPro" id="IPR035892">
    <property type="entry name" value="C2_domain_sf"/>
</dbReference>
<dbReference type="PANTHER" id="PTHR45734">
    <property type="entry name" value="TENSIN"/>
    <property type="match status" value="1"/>
</dbReference>
<dbReference type="GO" id="GO:0005925">
    <property type="term" value="C:focal adhesion"/>
    <property type="evidence" value="ECO:0007669"/>
    <property type="project" value="TreeGrafter"/>
</dbReference>
<evidence type="ECO:0000313" key="3">
    <source>
        <dbReference type="EMBL" id="JAP60727.1"/>
    </source>
</evidence>
<evidence type="ECO:0000259" key="2">
    <source>
        <dbReference type="PROSITE" id="PS51182"/>
    </source>
</evidence>
<protein>
    <recommendedName>
        <fullName evidence="2">C2 tensin-type domain-containing protein</fullName>
    </recommendedName>
</protein>
<dbReference type="EMBL" id="GEEE01002498">
    <property type="protein sequence ID" value="JAP60727.1"/>
    <property type="molecule type" value="Transcribed_RNA"/>
</dbReference>
<dbReference type="PANTHER" id="PTHR45734:SF6">
    <property type="entry name" value="TENSIN-4"/>
    <property type="match status" value="1"/>
</dbReference>
<proteinExistence type="predicted"/>
<dbReference type="SUPFAM" id="SSF49562">
    <property type="entry name" value="C2 domain (Calcium/lipid-binding domain, CaLB)"/>
    <property type="match status" value="1"/>
</dbReference>
<organism evidence="3">
    <name type="scientific">Schistocephalus solidus</name>
    <name type="common">Tapeworm</name>
    <dbReference type="NCBI Taxonomy" id="70667"/>
    <lineage>
        <taxon>Eukaryota</taxon>
        <taxon>Metazoa</taxon>
        <taxon>Spiralia</taxon>
        <taxon>Lophotrochozoa</taxon>
        <taxon>Platyhelminthes</taxon>
        <taxon>Cestoda</taxon>
        <taxon>Eucestoda</taxon>
        <taxon>Diphyllobothriidea</taxon>
        <taxon>Diphyllobothriidae</taxon>
        <taxon>Schistocephalus</taxon>
    </lineage>
</organism>
<dbReference type="PROSITE" id="PS51182">
    <property type="entry name" value="C2_TENSIN"/>
    <property type="match status" value="1"/>
</dbReference>
<dbReference type="InterPro" id="IPR014020">
    <property type="entry name" value="Tensin_C2-dom"/>
</dbReference>
<reference evidence="3" key="1">
    <citation type="submission" date="2016-01" db="EMBL/GenBank/DDBJ databases">
        <title>Reference transcriptome for the parasite Schistocephalus solidus: insights into the molecular evolution of parasitism.</title>
        <authorList>
            <person name="Hebert F.O."/>
            <person name="Grambauer S."/>
            <person name="Barber I."/>
            <person name="Landry C.R."/>
            <person name="Aubin-Horth N."/>
        </authorList>
    </citation>
    <scope>NUCLEOTIDE SEQUENCE</scope>
</reference>
<accession>A0A0V0J5P0</accession>
<gene>
    <name evidence="3" type="ORF">TR143580</name>
</gene>
<name>A0A0V0J5P0_SCHSO</name>
<dbReference type="Pfam" id="PF10409">
    <property type="entry name" value="PTEN_C2"/>
    <property type="match status" value="1"/>
</dbReference>
<feature type="non-terminal residue" evidence="3">
    <location>
        <position position="734"/>
    </location>
</feature>
<feature type="domain" description="C2 tensin-type" evidence="2">
    <location>
        <begin position="279"/>
        <end position="409"/>
    </location>
</feature>
<evidence type="ECO:0000256" key="1">
    <source>
        <dbReference type="SAM" id="MobiDB-lite"/>
    </source>
</evidence>
<feature type="region of interest" description="Disordered" evidence="1">
    <location>
        <begin position="560"/>
        <end position="598"/>
    </location>
</feature>
<dbReference type="Gene3D" id="3.90.190.10">
    <property type="entry name" value="Protein tyrosine phosphatase superfamily"/>
    <property type="match status" value="1"/>
</dbReference>
<feature type="compositionally biased region" description="Polar residues" evidence="1">
    <location>
        <begin position="716"/>
        <end position="726"/>
    </location>
</feature>
<dbReference type="InterPro" id="IPR029021">
    <property type="entry name" value="Prot-tyrosine_phosphatase-like"/>
</dbReference>
<dbReference type="InterPro" id="IPR051484">
    <property type="entry name" value="Tensin_PTEN_phosphatase"/>
</dbReference>